<gene>
    <name evidence="2" type="ORF">Tco_0624035</name>
</gene>
<reference evidence="2" key="1">
    <citation type="journal article" date="2022" name="Int. J. Mol. Sci.">
        <title>Draft Genome of Tanacetum Coccineum: Genomic Comparison of Closely Related Tanacetum-Family Plants.</title>
        <authorList>
            <person name="Yamashiro T."/>
            <person name="Shiraishi A."/>
            <person name="Nakayama K."/>
            <person name="Satake H."/>
        </authorList>
    </citation>
    <scope>NUCLEOTIDE SEQUENCE</scope>
</reference>
<protein>
    <submittedName>
        <fullName evidence="2">Uncharacterized protein</fullName>
    </submittedName>
</protein>
<dbReference type="EMBL" id="BQNB010008532">
    <property type="protein sequence ID" value="GJS50673.1"/>
    <property type="molecule type" value="Genomic_DNA"/>
</dbReference>
<feature type="compositionally biased region" description="Polar residues" evidence="1">
    <location>
        <begin position="235"/>
        <end position="246"/>
    </location>
</feature>
<sequence length="867" mass="99180">MGTDVEEGAGDYDETPGCEIPAIQNQGLQSCQGTLWPASSPQSMVDFDLEANIRADYSLMDANGVDCFPKSKSFGIVVRVIGLRGGNLGTLISLKPLFSPQWKYLVHVLLHCLSPKSTSWEQFGTNIASALVVRSVVFEKKLEERQTLEGRKNRVTSPHSRATTSARDAHRPLQLIVLFYHSQGTAAVKWTVDSKEWRHRRIGFGDNKVPARQCTITQATLKFEEEAGLSIPVIIQTTSTAPTQGTDPKDKGKGDTEKESEMLKERDAKRLLRKRKATISEEQPSKKPKLRTETIDELRNYLRVVDFEKSVSIRVTRGILHDFRASIGIFDTTVSVEDDDPDDVTDIFKIEGNLFDFETPLCEAFNDFNYFLKIDKDFFTFDIQGTRTYEEYKLNNPVTRDLKEPWLDNRVPYQLCDQLCESYHFKNGVTKWPTCSSDIDGFCNGGELPGMVRVGSMTYFQDHKWYDKLADGRLKEETLMHKEKVEESWGNATPGVIKLCAWLINSFGNFHELDYNVLVKLQECWWKINANEVAPFTRLESYGQRPYANIKTKRAHDPYLEVNNILGRNYDTSNAQGHDERRDDPTLEPSVCKVRRFEMMKYSFNVDKEYIAIKESEYLNHSKDILDAYRELLRIIDEGWVVDLALKKIDDMVYSEKRRVLNSYEHSEASSTKRDTAYQHQVFIRKRVFTIPNTAYSPSAIRHTALTPTNSSLRAADIPNTSQDVDELLQQQQHVQQQDGQAQIQPEVVAKNVPNAMFDRNTFVNPFALPSISSTESSSQYSCLQAKEVTLWVKASTKGMAQPTEKHLKEVKRIFRYLWGTVSMGLWYMKDSDFELNGFSDADYARCQESFKSTFGRTQFLGEKIVN</sequence>
<feature type="compositionally biased region" description="Basic and acidic residues" evidence="1">
    <location>
        <begin position="247"/>
        <end position="265"/>
    </location>
</feature>
<name>A0ABQ4WCT7_9ASTR</name>
<proteinExistence type="predicted"/>
<organism evidence="2 3">
    <name type="scientific">Tanacetum coccineum</name>
    <dbReference type="NCBI Taxonomy" id="301880"/>
    <lineage>
        <taxon>Eukaryota</taxon>
        <taxon>Viridiplantae</taxon>
        <taxon>Streptophyta</taxon>
        <taxon>Embryophyta</taxon>
        <taxon>Tracheophyta</taxon>
        <taxon>Spermatophyta</taxon>
        <taxon>Magnoliopsida</taxon>
        <taxon>eudicotyledons</taxon>
        <taxon>Gunneridae</taxon>
        <taxon>Pentapetalae</taxon>
        <taxon>asterids</taxon>
        <taxon>campanulids</taxon>
        <taxon>Asterales</taxon>
        <taxon>Asteraceae</taxon>
        <taxon>Asteroideae</taxon>
        <taxon>Anthemideae</taxon>
        <taxon>Anthemidinae</taxon>
        <taxon>Tanacetum</taxon>
    </lineage>
</organism>
<evidence type="ECO:0000256" key="1">
    <source>
        <dbReference type="SAM" id="MobiDB-lite"/>
    </source>
</evidence>
<evidence type="ECO:0000313" key="3">
    <source>
        <dbReference type="Proteomes" id="UP001151760"/>
    </source>
</evidence>
<feature type="region of interest" description="Disordered" evidence="1">
    <location>
        <begin position="235"/>
        <end position="265"/>
    </location>
</feature>
<evidence type="ECO:0000313" key="2">
    <source>
        <dbReference type="EMBL" id="GJS50673.1"/>
    </source>
</evidence>
<keyword evidence="3" id="KW-1185">Reference proteome</keyword>
<reference evidence="2" key="2">
    <citation type="submission" date="2022-01" db="EMBL/GenBank/DDBJ databases">
        <authorList>
            <person name="Yamashiro T."/>
            <person name="Shiraishi A."/>
            <person name="Satake H."/>
            <person name="Nakayama K."/>
        </authorList>
    </citation>
    <scope>NUCLEOTIDE SEQUENCE</scope>
</reference>
<dbReference type="Proteomes" id="UP001151760">
    <property type="component" value="Unassembled WGS sequence"/>
</dbReference>
<dbReference type="PANTHER" id="PTHR11439">
    <property type="entry name" value="GAG-POL-RELATED RETROTRANSPOSON"/>
    <property type="match status" value="1"/>
</dbReference>
<accession>A0ABQ4WCT7</accession>
<dbReference type="PANTHER" id="PTHR11439:SF483">
    <property type="entry name" value="PEPTIDE SYNTHASE GLIP-LIKE, PUTATIVE (AFU_ORTHOLOGUE AFUA_3G12920)-RELATED"/>
    <property type="match status" value="1"/>
</dbReference>
<comment type="caution">
    <text evidence="2">The sequence shown here is derived from an EMBL/GenBank/DDBJ whole genome shotgun (WGS) entry which is preliminary data.</text>
</comment>